<gene>
    <name evidence="2" type="ORF">GCM10010347_37420</name>
</gene>
<keyword evidence="3" id="KW-1185">Reference proteome</keyword>
<dbReference type="InterPro" id="IPR041635">
    <property type="entry name" value="Type_ISP_LLaBIII_C"/>
</dbReference>
<dbReference type="Proteomes" id="UP000642673">
    <property type="component" value="Unassembled WGS sequence"/>
</dbReference>
<protein>
    <recommendedName>
        <fullName evidence="1">Type ISP restriction-modification enzyme LLaBIII C-terminal specificity domain-containing protein</fullName>
    </recommendedName>
</protein>
<organism evidence="2 3">
    <name type="scientific">Streptomyces cirratus</name>
    <dbReference type="NCBI Taxonomy" id="68187"/>
    <lineage>
        <taxon>Bacteria</taxon>
        <taxon>Bacillati</taxon>
        <taxon>Actinomycetota</taxon>
        <taxon>Actinomycetes</taxon>
        <taxon>Kitasatosporales</taxon>
        <taxon>Streptomycetaceae</taxon>
        <taxon>Streptomyces</taxon>
    </lineage>
</organism>
<evidence type="ECO:0000259" key="1">
    <source>
        <dbReference type="Pfam" id="PF18135"/>
    </source>
</evidence>
<accession>A0ABQ3EZ02</accession>
<proteinExistence type="predicted"/>
<evidence type="ECO:0000313" key="3">
    <source>
        <dbReference type="Proteomes" id="UP000642673"/>
    </source>
</evidence>
<evidence type="ECO:0000313" key="2">
    <source>
        <dbReference type="EMBL" id="GHB63946.1"/>
    </source>
</evidence>
<name>A0ABQ3EZ02_9ACTN</name>
<comment type="caution">
    <text evidence="2">The sequence shown here is derived from an EMBL/GenBank/DDBJ whole genome shotgun (WGS) entry which is preliminary data.</text>
</comment>
<feature type="domain" description="Type ISP restriction-modification enzyme LLaBIII C-terminal specificity" evidence="1">
    <location>
        <begin position="14"/>
        <end position="329"/>
    </location>
</feature>
<sequence length="390" mass="41595">MSTDVPPQNPLLDDLMPWAVRPARLGRDWVAAPDPATLRARWTALAAAEGAEQERLFRPARGRTPATGAAALPGQRSATAPFAAAPGPCPQPVRVLRAPFDEQWLLPDQRLIDAARPELWRVLDGHQLFLVETPEQPLVTAYLPVGRLGRVRPLYRRPGGAEPNLAPGLAALLGGRYGVPVTPQDVLCWVLAAARPGARGAYEVPLTADPERWRTGLELGHRLLAVQLRGARGGDAPRLPGGRRPYVRAAVTAWPGALAYDPESETLALGDGSISPVPEAAWQYEVQGARVLEAWFAARAAHRAAQAQGLEALGPSEWPQAWTSELLSLVTSLALLADVAPLRAAFEPGPPLSAAGLEAAGVLPAPRWARRPASVLDHQEEGPGGQFALL</sequence>
<dbReference type="Pfam" id="PF18135">
    <property type="entry name" value="Type_ISP_C"/>
    <property type="match status" value="1"/>
</dbReference>
<reference evidence="3" key="1">
    <citation type="journal article" date="2019" name="Int. J. Syst. Evol. Microbiol.">
        <title>The Global Catalogue of Microorganisms (GCM) 10K type strain sequencing project: providing services to taxonomists for standard genome sequencing and annotation.</title>
        <authorList>
            <consortium name="The Broad Institute Genomics Platform"/>
            <consortium name="The Broad Institute Genome Sequencing Center for Infectious Disease"/>
            <person name="Wu L."/>
            <person name="Ma J."/>
        </authorList>
    </citation>
    <scope>NUCLEOTIDE SEQUENCE [LARGE SCALE GENOMIC DNA]</scope>
    <source>
        <strain evidence="3">JCM 4738</strain>
    </source>
</reference>
<dbReference type="EMBL" id="BMVP01000006">
    <property type="protein sequence ID" value="GHB63946.1"/>
    <property type="molecule type" value="Genomic_DNA"/>
</dbReference>